<evidence type="ECO:0000256" key="4">
    <source>
        <dbReference type="ARBA" id="ARBA00022527"/>
    </source>
</evidence>
<dbReference type="EC" id="2.7.11.12" evidence="3"/>
<dbReference type="GO" id="GO:0005524">
    <property type="term" value="F:ATP binding"/>
    <property type="evidence" value="ECO:0007669"/>
    <property type="project" value="UniProtKB-KW"/>
</dbReference>
<reference evidence="16 17" key="1">
    <citation type="submission" date="2016-11" db="EMBL/GenBank/DDBJ databases">
        <title>The macronuclear genome of Stentor coeruleus: a giant cell with tiny introns.</title>
        <authorList>
            <person name="Slabodnick M."/>
            <person name="Ruby J.G."/>
            <person name="Reiff S.B."/>
            <person name="Swart E.C."/>
            <person name="Gosai S."/>
            <person name="Prabakaran S."/>
            <person name="Witkowska E."/>
            <person name="Larue G.E."/>
            <person name="Fisher S."/>
            <person name="Freeman R.M."/>
            <person name="Gunawardena J."/>
            <person name="Chu W."/>
            <person name="Stover N.A."/>
            <person name="Gregory B.D."/>
            <person name="Nowacki M."/>
            <person name="Derisi J."/>
            <person name="Roy S.W."/>
            <person name="Marshall W.F."/>
            <person name="Sood P."/>
        </authorList>
    </citation>
    <scope>NUCLEOTIDE SEQUENCE [LARGE SCALE GENOMIC DNA]</scope>
    <source>
        <strain evidence="16">WM001</strain>
    </source>
</reference>
<comment type="similarity">
    <text evidence="2">Belongs to the protein kinase superfamily. AGC Ser/Thr protein kinase family. cGMP subfamily.</text>
</comment>
<dbReference type="Pfam" id="PF00027">
    <property type="entry name" value="cNMP_binding"/>
    <property type="match status" value="3"/>
</dbReference>
<evidence type="ECO:0000256" key="11">
    <source>
        <dbReference type="ARBA" id="ARBA00047298"/>
    </source>
</evidence>
<evidence type="ECO:0000256" key="1">
    <source>
        <dbReference type="ARBA" id="ARBA00001946"/>
    </source>
</evidence>
<dbReference type="GO" id="GO:0004692">
    <property type="term" value="F:cGMP-dependent protein kinase activity"/>
    <property type="evidence" value="ECO:0007669"/>
    <property type="project" value="UniProtKB-EC"/>
</dbReference>
<evidence type="ECO:0000256" key="5">
    <source>
        <dbReference type="ARBA" id="ARBA00022679"/>
    </source>
</evidence>
<comment type="catalytic activity">
    <reaction evidence="12">
        <text>L-seryl-[protein] + ATP = O-phospho-L-seryl-[protein] + ADP + H(+)</text>
        <dbReference type="Rhea" id="RHEA:17989"/>
        <dbReference type="Rhea" id="RHEA-COMP:9863"/>
        <dbReference type="Rhea" id="RHEA-COMP:11604"/>
        <dbReference type="ChEBI" id="CHEBI:15378"/>
        <dbReference type="ChEBI" id="CHEBI:29999"/>
        <dbReference type="ChEBI" id="CHEBI:30616"/>
        <dbReference type="ChEBI" id="CHEBI:83421"/>
        <dbReference type="ChEBI" id="CHEBI:456216"/>
        <dbReference type="EC" id="2.7.11.12"/>
    </reaction>
</comment>
<evidence type="ECO:0000313" key="16">
    <source>
        <dbReference type="EMBL" id="OMJ79189.1"/>
    </source>
</evidence>
<evidence type="ECO:0000259" key="13">
    <source>
        <dbReference type="PROSITE" id="PS50011"/>
    </source>
</evidence>
<feature type="domain" description="Cyclic nucleotide-binding" evidence="14">
    <location>
        <begin position="198"/>
        <end position="297"/>
    </location>
</feature>
<evidence type="ECO:0000256" key="8">
    <source>
        <dbReference type="ARBA" id="ARBA00022840"/>
    </source>
</evidence>
<dbReference type="PANTHER" id="PTHR24353:SF37">
    <property type="entry name" value="CAMP-DEPENDENT PROTEIN KINASE CATALYTIC SUBUNIT PRKX"/>
    <property type="match status" value="1"/>
</dbReference>
<evidence type="ECO:0000256" key="10">
    <source>
        <dbReference type="ARBA" id="ARBA00024113"/>
    </source>
</evidence>
<comment type="cofactor">
    <cofactor evidence="1">
        <name>Mg(2+)</name>
        <dbReference type="ChEBI" id="CHEBI:18420"/>
    </cofactor>
</comment>
<keyword evidence="9" id="KW-0460">Magnesium</keyword>
<dbReference type="SMART" id="SM00100">
    <property type="entry name" value="cNMP"/>
    <property type="match status" value="3"/>
</dbReference>
<evidence type="ECO:0000313" key="17">
    <source>
        <dbReference type="Proteomes" id="UP000187209"/>
    </source>
</evidence>
<evidence type="ECO:0000256" key="7">
    <source>
        <dbReference type="ARBA" id="ARBA00022777"/>
    </source>
</evidence>
<organism evidence="16 17">
    <name type="scientific">Stentor coeruleus</name>
    <dbReference type="NCBI Taxonomy" id="5963"/>
    <lineage>
        <taxon>Eukaryota</taxon>
        <taxon>Sar</taxon>
        <taxon>Alveolata</taxon>
        <taxon>Ciliophora</taxon>
        <taxon>Postciliodesmatophora</taxon>
        <taxon>Heterotrichea</taxon>
        <taxon>Heterotrichida</taxon>
        <taxon>Stentoridae</taxon>
        <taxon>Stentor</taxon>
    </lineage>
</organism>
<dbReference type="InterPro" id="IPR011009">
    <property type="entry name" value="Kinase-like_dom_sf"/>
</dbReference>
<keyword evidence="6" id="KW-0547">Nucleotide-binding</keyword>
<dbReference type="InterPro" id="IPR018490">
    <property type="entry name" value="cNMP-bd_dom_sf"/>
</dbReference>
<keyword evidence="8" id="KW-0067">ATP-binding</keyword>
<feature type="domain" description="AGC-kinase C-terminal" evidence="15">
    <location>
        <begin position="817"/>
        <end position="867"/>
    </location>
</feature>
<dbReference type="PROSITE" id="PS50042">
    <property type="entry name" value="CNMP_BINDING_3"/>
    <property type="match status" value="3"/>
</dbReference>
<dbReference type="GO" id="GO:0004691">
    <property type="term" value="F:cAMP-dependent protein kinase activity"/>
    <property type="evidence" value="ECO:0007669"/>
    <property type="project" value="TreeGrafter"/>
</dbReference>
<dbReference type="SUPFAM" id="SSF51206">
    <property type="entry name" value="cAMP-binding domain-like"/>
    <property type="match status" value="4"/>
</dbReference>
<dbReference type="Proteomes" id="UP000187209">
    <property type="component" value="Unassembled WGS sequence"/>
</dbReference>
<dbReference type="InterPro" id="IPR000595">
    <property type="entry name" value="cNMP-bd_dom"/>
</dbReference>
<evidence type="ECO:0000256" key="2">
    <source>
        <dbReference type="ARBA" id="ARBA00006352"/>
    </source>
</evidence>
<keyword evidence="4" id="KW-0723">Serine/threonine-protein kinase</keyword>
<evidence type="ECO:0000256" key="9">
    <source>
        <dbReference type="ARBA" id="ARBA00022842"/>
    </source>
</evidence>
<keyword evidence="7" id="KW-0418">Kinase</keyword>
<accession>A0A1R2BQT1</accession>
<name>A0A1R2BQT1_9CILI</name>
<dbReference type="InterPro" id="IPR014710">
    <property type="entry name" value="RmlC-like_jellyroll"/>
</dbReference>
<evidence type="ECO:0000256" key="12">
    <source>
        <dbReference type="ARBA" id="ARBA00047462"/>
    </source>
</evidence>
<dbReference type="InterPro" id="IPR000719">
    <property type="entry name" value="Prot_kinase_dom"/>
</dbReference>
<protein>
    <recommendedName>
        <fullName evidence="10">cGMP-dependent protein kinase</fullName>
        <ecNumber evidence="3">2.7.11.12</ecNumber>
    </recommendedName>
</protein>
<keyword evidence="5" id="KW-0808">Transferase</keyword>
<dbReference type="AlphaFoldDB" id="A0A1R2BQT1"/>
<sequence>MGCTMNAKKKVCKDIQIMQCPSNAAPMIKFKTDIADNSLSDNLLKARSASLVESDFLFTPKKTTDTDLNFIKQSLSKIFLFSILTEEQRETVVSSMKYCTLNAFKVLFQQGNLDPEFFILISGKLEVLINGKHKNILLPMESFGEMSLLHIRRAPVTVRALESSSLWTLKRQNFRSIIEKINSDDYFYFLKILELVPVFNILSPGQKELLVNSINVTSYLPNEEIISEEGNEYDLFIVKEGRVECKHNDESISILKQDEYFGGQIIVDNTIYAVTVTAIEATICYAFHSSELVNILGIYFLQLVYKNFLCLAINEINYFKNLTLEQKRKIIWNSKFEQFENNAKAFPVQTIKKDKIIIIIKGEIKQKDGKTVYKANDVIGYEELLRGEVIGLDYDFYADGDAIAAEIASDKLCKIVGCGLSRKGSQEKLELLHLKDVFIFKNLSQAQAKILLQILKTKNYADGEEIYSPGDPGDSLYIIKSGEVHLIKNGQITRKIAKNSYFGEKALFLSNNHILTAKAHGQTSCWILQLSDYQNLDLKLQKKLFKRFQLKDTSVSRYDFFYIEEVIREQFSHVFLVVHKRRQTLYTIKCVSNEVMKLYQLEDEIEREKEISLEIDHAFIKKLITTYKDIKRVYFLSEFLSNISLSDVMKELNDMPLPSIKFYIACTVLFLEYMHKRDIVYRRLNPKNISIDEEGYPKFINLSSAKKIKGRTYTMIETLPHYLAPEIILGKGYGLSVDYWSLGVMIYELLYKTMPFGDNETDIYRLYKIILQGNLRFPQISDNKGEVKDLIIQLLNKNPAVRLGGSFKDIKNHPWFIEINWKQLLNKDIIAPYLPDFSEVATKVEEALENRYSLEQAIIAAENSEID</sequence>
<dbReference type="SUPFAM" id="SSF56112">
    <property type="entry name" value="Protein kinase-like (PK-like)"/>
    <property type="match status" value="1"/>
</dbReference>
<dbReference type="OrthoDB" id="100546at2759"/>
<evidence type="ECO:0000259" key="15">
    <source>
        <dbReference type="PROSITE" id="PS51285"/>
    </source>
</evidence>
<dbReference type="Gene3D" id="1.10.510.10">
    <property type="entry name" value="Transferase(Phosphotransferase) domain 1"/>
    <property type="match status" value="1"/>
</dbReference>
<evidence type="ECO:0000256" key="6">
    <source>
        <dbReference type="ARBA" id="ARBA00022741"/>
    </source>
</evidence>
<proteinExistence type="inferred from homology"/>
<dbReference type="Pfam" id="PF00069">
    <property type="entry name" value="Pkinase"/>
    <property type="match status" value="1"/>
</dbReference>
<gene>
    <name evidence="16" type="ORF">SteCoe_20841</name>
</gene>
<comment type="caution">
    <text evidence="16">The sequence shown here is derived from an EMBL/GenBank/DDBJ whole genome shotgun (WGS) entry which is preliminary data.</text>
</comment>
<dbReference type="PROSITE" id="PS50011">
    <property type="entry name" value="PROTEIN_KINASE_DOM"/>
    <property type="match status" value="1"/>
</dbReference>
<comment type="catalytic activity">
    <reaction evidence="11">
        <text>L-threonyl-[protein] + ATP = O-phospho-L-threonyl-[protein] + ADP + H(+)</text>
        <dbReference type="Rhea" id="RHEA:46608"/>
        <dbReference type="Rhea" id="RHEA-COMP:11060"/>
        <dbReference type="Rhea" id="RHEA-COMP:11605"/>
        <dbReference type="ChEBI" id="CHEBI:15378"/>
        <dbReference type="ChEBI" id="CHEBI:30013"/>
        <dbReference type="ChEBI" id="CHEBI:30616"/>
        <dbReference type="ChEBI" id="CHEBI:61977"/>
        <dbReference type="ChEBI" id="CHEBI:456216"/>
        <dbReference type="EC" id="2.7.11.12"/>
    </reaction>
</comment>
<dbReference type="GO" id="GO:0005952">
    <property type="term" value="C:cAMP-dependent protein kinase complex"/>
    <property type="evidence" value="ECO:0007669"/>
    <property type="project" value="TreeGrafter"/>
</dbReference>
<evidence type="ECO:0000256" key="3">
    <source>
        <dbReference type="ARBA" id="ARBA00012428"/>
    </source>
</evidence>
<dbReference type="PANTHER" id="PTHR24353">
    <property type="entry name" value="CYCLIC NUCLEOTIDE-DEPENDENT PROTEIN KINASE"/>
    <property type="match status" value="1"/>
</dbReference>
<evidence type="ECO:0000259" key="14">
    <source>
        <dbReference type="PROSITE" id="PS50042"/>
    </source>
</evidence>
<dbReference type="Gene3D" id="2.60.120.10">
    <property type="entry name" value="Jelly Rolls"/>
    <property type="match status" value="3"/>
</dbReference>
<dbReference type="Gene3D" id="3.30.200.20">
    <property type="entry name" value="Phosphorylase Kinase, domain 1"/>
    <property type="match status" value="1"/>
</dbReference>
<dbReference type="InterPro" id="IPR000961">
    <property type="entry name" value="AGC-kinase_C"/>
</dbReference>
<keyword evidence="17" id="KW-1185">Reference proteome</keyword>
<feature type="domain" description="Cyclic nucleotide-binding" evidence="14">
    <location>
        <begin position="439"/>
        <end position="536"/>
    </location>
</feature>
<feature type="domain" description="Protein kinase" evidence="13">
    <location>
        <begin position="560"/>
        <end position="816"/>
    </location>
</feature>
<dbReference type="PROSITE" id="PS51285">
    <property type="entry name" value="AGC_KINASE_CTER"/>
    <property type="match status" value="1"/>
</dbReference>
<dbReference type="CDD" id="cd00038">
    <property type="entry name" value="CAP_ED"/>
    <property type="match status" value="3"/>
</dbReference>
<feature type="domain" description="Cyclic nucleotide-binding" evidence="14">
    <location>
        <begin position="80"/>
        <end position="178"/>
    </location>
</feature>
<dbReference type="EMBL" id="MPUH01000483">
    <property type="protein sequence ID" value="OMJ79189.1"/>
    <property type="molecule type" value="Genomic_DNA"/>
</dbReference>